<dbReference type="InterPro" id="IPR002792">
    <property type="entry name" value="TRAM_dom"/>
</dbReference>
<keyword evidence="16" id="KW-1185">Reference proteome</keyword>
<dbReference type="InterPro" id="IPR010280">
    <property type="entry name" value="U5_MeTrfase_fam"/>
</dbReference>
<dbReference type="InterPro" id="IPR012340">
    <property type="entry name" value="NA-bd_OB-fold"/>
</dbReference>
<evidence type="ECO:0000256" key="10">
    <source>
        <dbReference type="ARBA" id="ARBA00059995"/>
    </source>
</evidence>
<dbReference type="GO" id="GO:0005506">
    <property type="term" value="F:iron ion binding"/>
    <property type="evidence" value="ECO:0007669"/>
    <property type="project" value="UniProtKB-UniRule"/>
</dbReference>
<keyword evidence="5 11" id="KW-0949">S-adenosyl-L-methionine</keyword>
<keyword evidence="6 11" id="KW-0479">Metal-binding</keyword>
<comment type="catalytic activity">
    <reaction evidence="9 11">
        <text>uridine(1939) in 23S rRNA + S-adenosyl-L-methionine = 5-methyluridine(1939) in 23S rRNA + S-adenosyl-L-homocysteine + H(+)</text>
        <dbReference type="Rhea" id="RHEA:42908"/>
        <dbReference type="Rhea" id="RHEA-COMP:10278"/>
        <dbReference type="Rhea" id="RHEA-COMP:10279"/>
        <dbReference type="ChEBI" id="CHEBI:15378"/>
        <dbReference type="ChEBI" id="CHEBI:57856"/>
        <dbReference type="ChEBI" id="CHEBI:59789"/>
        <dbReference type="ChEBI" id="CHEBI:65315"/>
        <dbReference type="ChEBI" id="CHEBI:74447"/>
        <dbReference type="EC" id="2.1.1.190"/>
    </reaction>
</comment>
<protein>
    <recommendedName>
        <fullName evidence="11">23S rRNA (uracil(1939)-C(5))-methyltransferase RlmD</fullName>
        <ecNumber evidence="11">2.1.1.190</ecNumber>
    </recommendedName>
    <alternativeName>
        <fullName evidence="11">23S rRNA(m5U1939)-methyltransferase</fullName>
    </alternativeName>
</protein>
<proteinExistence type="inferred from homology"/>
<dbReference type="PROSITE" id="PS01230">
    <property type="entry name" value="TRMA_1"/>
    <property type="match status" value="1"/>
</dbReference>
<dbReference type="PROSITE" id="PS51687">
    <property type="entry name" value="SAM_MT_RNA_M5U"/>
    <property type="match status" value="1"/>
</dbReference>
<comment type="caution">
    <text evidence="15">The sequence shown here is derived from an EMBL/GenBank/DDBJ whole genome shotgun (WGS) entry which is preliminary data.</text>
</comment>
<dbReference type="InterPro" id="IPR030390">
    <property type="entry name" value="MeTrfase_TrmA_AS"/>
</dbReference>
<dbReference type="GO" id="GO:0051539">
    <property type="term" value="F:4 iron, 4 sulfur cluster binding"/>
    <property type="evidence" value="ECO:0007669"/>
    <property type="project" value="UniProtKB-KW"/>
</dbReference>
<accession>A0A401JA75</accession>
<evidence type="ECO:0000256" key="2">
    <source>
        <dbReference type="ARBA" id="ARBA00022552"/>
    </source>
</evidence>
<dbReference type="SUPFAM" id="SSF50249">
    <property type="entry name" value="Nucleic acid-binding proteins"/>
    <property type="match status" value="1"/>
</dbReference>
<dbReference type="FunFam" id="2.40.50.140:FF:000097">
    <property type="entry name" value="23S rRNA (uracil(1939)-C(5))-methyltransferase RlmD"/>
    <property type="match status" value="1"/>
</dbReference>
<feature type="domain" description="TRAM" evidence="14">
    <location>
        <begin position="1"/>
        <end position="57"/>
    </location>
</feature>
<dbReference type="CDD" id="cd02440">
    <property type="entry name" value="AdoMet_MTases"/>
    <property type="match status" value="1"/>
</dbReference>
<evidence type="ECO:0000256" key="5">
    <source>
        <dbReference type="ARBA" id="ARBA00022691"/>
    </source>
</evidence>
<evidence type="ECO:0000256" key="6">
    <source>
        <dbReference type="ARBA" id="ARBA00022723"/>
    </source>
</evidence>
<evidence type="ECO:0000313" key="16">
    <source>
        <dbReference type="Proteomes" id="UP000286806"/>
    </source>
</evidence>
<dbReference type="PANTHER" id="PTHR11061">
    <property type="entry name" value="RNA M5U METHYLTRANSFERASE"/>
    <property type="match status" value="1"/>
</dbReference>
<feature type="binding site" evidence="11 12">
    <location>
        <position position="317"/>
    </location>
    <ligand>
        <name>S-adenosyl-L-methionine</name>
        <dbReference type="ChEBI" id="CHEBI:59789"/>
    </ligand>
</feature>
<dbReference type="EC" id="2.1.1.190" evidence="11"/>
<feature type="binding site" evidence="11">
    <location>
        <position position="79"/>
    </location>
    <ligand>
        <name>[4Fe-4S] cluster</name>
        <dbReference type="ChEBI" id="CHEBI:49883"/>
    </ligand>
</feature>
<feature type="binding site" evidence="11 12">
    <location>
        <position position="365"/>
    </location>
    <ligand>
        <name>S-adenosyl-L-methionine</name>
        <dbReference type="ChEBI" id="CHEBI:59789"/>
    </ligand>
</feature>
<dbReference type="PANTHER" id="PTHR11061:SF49">
    <property type="entry name" value="23S RRNA (URACIL(1939)-C(5))-METHYLTRANSFERASE RLMD"/>
    <property type="match status" value="1"/>
</dbReference>
<feature type="binding site" evidence="11 12">
    <location>
        <position position="267"/>
    </location>
    <ligand>
        <name>S-adenosyl-L-methionine</name>
        <dbReference type="ChEBI" id="CHEBI:59789"/>
    </ligand>
</feature>
<feature type="active site" evidence="13">
    <location>
        <position position="391"/>
    </location>
</feature>
<dbReference type="GO" id="GO:0070041">
    <property type="term" value="F:rRNA (uridine-C5-)-methyltransferase activity"/>
    <property type="evidence" value="ECO:0007669"/>
    <property type="project" value="UniProtKB-UniRule"/>
</dbReference>
<dbReference type="FunFam" id="3.40.50.150:FF:000009">
    <property type="entry name" value="23S rRNA (Uracil(1939)-C(5))-methyltransferase RlmD"/>
    <property type="match status" value="1"/>
</dbReference>
<evidence type="ECO:0000256" key="1">
    <source>
        <dbReference type="ARBA" id="ARBA00022485"/>
    </source>
</evidence>
<keyword evidence="3 11" id="KW-0489">Methyltransferase</keyword>
<keyword evidence="7 11" id="KW-0408">Iron</keyword>
<feature type="binding site" evidence="11">
    <location>
        <position position="76"/>
    </location>
    <ligand>
        <name>[4Fe-4S] cluster</name>
        <dbReference type="ChEBI" id="CHEBI:49883"/>
    </ligand>
</feature>
<feature type="binding site" evidence="11">
    <location>
        <position position="344"/>
    </location>
    <ligand>
        <name>S-adenosyl-L-methionine</name>
        <dbReference type="ChEBI" id="CHEBI:59789"/>
    </ligand>
</feature>
<keyword evidence="8 11" id="KW-0411">Iron-sulfur</keyword>
<dbReference type="Gene3D" id="3.40.50.150">
    <property type="entry name" value="Vaccinia Virus protein VP39"/>
    <property type="match status" value="1"/>
</dbReference>
<evidence type="ECO:0000256" key="7">
    <source>
        <dbReference type="ARBA" id="ARBA00023004"/>
    </source>
</evidence>
<evidence type="ECO:0000256" key="13">
    <source>
        <dbReference type="PROSITE-ProRule" id="PRU10015"/>
    </source>
</evidence>
<evidence type="ECO:0000256" key="9">
    <source>
        <dbReference type="ARBA" id="ARBA00052756"/>
    </source>
</evidence>
<dbReference type="GO" id="GO:0070475">
    <property type="term" value="P:rRNA base methylation"/>
    <property type="evidence" value="ECO:0007669"/>
    <property type="project" value="TreeGrafter"/>
</dbReference>
<dbReference type="OrthoDB" id="9804590at2"/>
<keyword evidence="4 11" id="KW-0808">Transferase</keyword>
<evidence type="ECO:0000256" key="11">
    <source>
        <dbReference type="HAMAP-Rule" id="MF_01010"/>
    </source>
</evidence>
<organism evidence="15 16">
    <name type="scientific">Sulfuriferula multivorans</name>
    <dbReference type="NCBI Taxonomy" id="1559896"/>
    <lineage>
        <taxon>Bacteria</taxon>
        <taxon>Pseudomonadati</taxon>
        <taxon>Pseudomonadota</taxon>
        <taxon>Betaproteobacteria</taxon>
        <taxon>Nitrosomonadales</taxon>
        <taxon>Sulfuricellaceae</taxon>
        <taxon>Sulfuriferula</taxon>
    </lineage>
</organism>
<dbReference type="NCBIfam" id="NF009639">
    <property type="entry name" value="PRK13168.1"/>
    <property type="match status" value="1"/>
</dbReference>
<feature type="binding site" evidence="11">
    <location>
        <position position="301"/>
    </location>
    <ligand>
        <name>S-adenosyl-L-methionine</name>
        <dbReference type="ChEBI" id="CHEBI:59789"/>
    </ligand>
</feature>
<dbReference type="InterPro" id="IPR029063">
    <property type="entry name" value="SAM-dependent_MTases_sf"/>
</dbReference>
<evidence type="ECO:0000313" key="15">
    <source>
        <dbReference type="EMBL" id="GBL44527.1"/>
    </source>
</evidence>
<dbReference type="NCBIfam" id="TIGR00479">
    <property type="entry name" value="rumA"/>
    <property type="match status" value="1"/>
</dbReference>
<evidence type="ECO:0000256" key="3">
    <source>
        <dbReference type="ARBA" id="ARBA00022603"/>
    </source>
</evidence>
<name>A0A401JA75_9PROT</name>
<comment type="function">
    <text evidence="10 11">Catalyzes the formation of 5-methyl-uridine at position 1939 (m5U1939) in 23S rRNA.</text>
</comment>
<dbReference type="Gene3D" id="2.40.50.140">
    <property type="entry name" value="Nucleic acid-binding proteins"/>
    <property type="match status" value="1"/>
</dbReference>
<reference evidence="15 16" key="1">
    <citation type="journal article" date="2019" name="Front. Microbiol.">
        <title>Genomes of Neutrophilic Sulfur-Oxidizing Chemolithoautotrophs Representing 9 Proteobacterial Species From 8 Genera.</title>
        <authorList>
            <person name="Watanabe T."/>
            <person name="Kojima H."/>
            <person name="Umezawa K."/>
            <person name="Hori C."/>
            <person name="Takasuka T.E."/>
            <person name="Kato Y."/>
            <person name="Fukui M."/>
        </authorList>
    </citation>
    <scope>NUCLEOTIDE SEQUENCE [LARGE SCALE GENOMIC DNA]</scope>
    <source>
        <strain evidence="15 16">TTN</strain>
    </source>
</reference>
<dbReference type="EMBL" id="BGOW01000002">
    <property type="protein sequence ID" value="GBL44527.1"/>
    <property type="molecule type" value="Genomic_DNA"/>
</dbReference>
<feature type="binding site" evidence="11">
    <location>
        <position position="158"/>
    </location>
    <ligand>
        <name>[4Fe-4S] cluster</name>
        <dbReference type="ChEBI" id="CHEBI:49883"/>
    </ligand>
</feature>
<dbReference type="InterPro" id="IPR001566">
    <property type="entry name" value="23S_rRNA_MeTrfase_RlmD"/>
</dbReference>
<dbReference type="RefSeq" id="WP_124703373.1">
    <property type="nucleotide sequence ID" value="NZ_BGOW01000002.1"/>
</dbReference>
<dbReference type="Pfam" id="PF05958">
    <property type="entry name" value="tRNA_U5-meth_tr"/>
    <property type="match status" value="1"/>
</dbReference>
<evidence type="ECO:0000256" key="12">
    <source>
        <dbReference type="PROSITE-ProRule" id="PRU01024"/>
    </source>
</evidence>
<feature type="active site" description="Nucleophile" evidence="11 12">
    <location>
        <position position="391"/>
    </location>
</feature>
<evidence type="ECO:0000259" key="14">
    <source>
        <dbReference type="PROSITE" id="PS50926"/>
    </source>
</evidence>
<evidence type="ECO:0000256" key="4">
    <source>
        <dbReference type="ARBA" id="ARBA00022679"/>
    </source>
</evidence>
<feature type="binding site" evidence="11 12">
    <location>
        <position position="296"/>
    </location>
    <ligand>
        <name>S-adenosyl-L-methionine</name>
        <dbReference type="ChEBI" id="CHEBI:59789"/>
    </ligand>
</feature>
<dbReference type="Proteomes" id="UP000286806">
    <property type="component" value="Unassembled WGS sequence"/>
</dbReference>
<keyword evidence="1 11" id="KW-0004">4Fe-4S</keyword>
<keyword evidence="2 11" id="KW-0698">rRNA processing</keyword>
<feature type="binding site" evidence="11">
    <location>
        <position position="70"/>
    </location>
    <ligand>
        <name>[4Fe-4S] cluster</name>
        <dbReference type="ChEBI" id="CHEBI:49883"/>
    </ligand>
</feature>
<dbReference type="GO" id="GO:0003723">
    <property type="term" value="F:RNA binding"/>
    <property type="evidence" value="ECO:0007669"/>
    <property type="project" value="InterPro"/>
</dbReference>
<evidence type="ECO:0000256" key="8">
    <source>
        <dbReference type="ARBA" id="ARBA00023014"/>
    </source>
</evidence>
<dbReference type="HAMAP" id="MF_01010">
    <property type="entry name" value="23SrRNA_methyltr_RlmD"/>
    <property type="match status" value="1"/>
</dbReference>
<gene>
    <name evidence="11" type="primary">rlmD</name>
    <name evidence="15" type="ORF">SFMTTN_0324</name>
</gene>
<sequence>MNPTPPTLDIESLNHEGRGVAHRDGKAIFVDGALTGETVTYSVYRKKDTFEMAQAVRILRESPARVKPRCKHFGVCGGCSLQHMEPSAQIAAKQRVLEDNLAHIGKVRPETMLSPIHGPAWGYRSRARLSVRLVEKKGGVLVGFHERKSSFVAEMTSCDVLPPRISALIPHLREMIMQLSIRDQLPQLELAATDAVDVLVIRHMVPLAEADEILLRSFADTHRIQWWLQSKGPDTIVPFYPLDAPELAYTLPEFNLVMPFRPSEFTQVNTAVNPVMMRRAMQLLDPQPTERIVDMFCGLGNFTLPIARRAKQVVGIEGSKELVARARQNAERNGIHNTEFRVENLFEIGAEQLAALGHFDKMLIDPPRDGAFKLVESLGDDAPRRIVYVSCNPSTLARDAAVLVHDKGYRLRAAGIANMFPHTAHVESIAVFER</sequence>
<dbReference type="AlphaFoldDB" id="A0A401JA75"/>
<comment type="similarity">
    <text evidence="11">Belongs to the class I-like SAM-binding methyltransferase superfamily. RNA M5U methyltransferase family. RlmD subfamily.</text>
</comment>
<dbReference type="SUPFAM" id="SSF53335">
    <property type="entry name" value="S-adenosyl-L-methionine-dependent methyltransferases"/>
    <property type="match status" value="1"/>
</dbReference>
<dbReference type="PROSITE" id="PS50926">
    <property type="entry name" value="TRAM"/>
    <property type="match status" value="1"/>
</dbReference>
<dbReference type="Gene3D" id="2.40.50.1070">
    <property type="match status" value="1"/>
</dbReference>